<keyword evidence="2" id="KW-1185">Reference proteome</keyword>
<dbReference type="EMBL" id="JALPRX010000231">
    <property type="protein sequence ID" value="MCK8788237.1"/>
    <property type="molecule type" value="Genomic_DNA"/>
</dbReference>
<sequence length="100" mass="10630">MAPTFPAGLVARLHILSDADAFRFVVCAAVPPVPAEPIETVPPGEVAVWLTHDVGVSWPDRAGLDLATETLHRGGRVMLGFENLADAMACKKRLAEGSVR</sequence>
<proteinExistence type="predicted"/>
<dbReference type="Proteomes" id="UP001139516">
    <property type="component" value="Unassembled WGS sequence"/>
</dbReference>
<dbReference type="RefSeq" id="WP_248670278.1">
    <property type="nucleotide sequence ID" value="NZ_JALPRX010000231.1"/>
</dbReference>
<comment type="caution">
    <text evidence="1">The sequence shown here is derived from an EMBL/GenBank/DDBJ whole genome shotgun (WGS) entry which is preliminary data.</text>
</comment>
<name>A0A9X1YGF8_9PROT</name>
<accession>A0A9X1YGF8</accession>
<evidence type="ECO:0000313" key="1">
    <source>
        <dbReference type="EMBL" id="MCK8788237.1"/>
    </source>
</evidence>
<dbReference type="AlphaFoldDB" id="A0A9X1YGF8"/>
<gene>
    <name evidence="1" type="ORF">M0638_28200</name>
</gene>
<reference evidence="1" key="1">
    <citation type="submission" date="2022-04" db="EMBL/GenBank/DDBJ databases">
        <title>Roseomonas acroporae sp. nov., isolated from coral Acropora digitifera.</title>
        <authorList>
            <person name="Sun H."/>
        </authorList>
    </citation>
    <scope>NUCLEOTIDE SEQUENCE</scope>
    <source>
        <strain evidence="1">NAR14</strain>
    </source>
</reference>
<protein>
    <submittedName>
        <fullName evidence="1">Uncharacterized protein</fullName>
    </submittedName>
</protein>
<evidence type="ECO:0000313" key="2">
    <source>
        <dbReference type="Proteomes" id="UP001139516"/>
    </source>
</evidence>
<organism evidence="1 2">
    <name type="scientific">Roseomonas acroporae</name>
    <dbReference type="NCBI Taxonomy" id="2937791"/>
    <lineage>
        <taxon>Bacteria</taxon>
        <taxon>Pseudomonadati</taxon>
        <taxon>Pseudomonadota</taxon>
        <taxon>Alphaproteobacteria</taxon>
        <taxon>Acetobacterales</taxon>
        <taxon>Roseomonadaceae</taxon>
        <taxon>Roseomonas</taxon>
    </lineage>
</organism>